<dbReference type="GO" id="GO:0003723">
    <property type="term" value="F:RNA binding"/>
    <property type="evidence" value="ECO:0007669"/>
    <property type="project" value="InterPro"/>
</dbReference>
<comment type="caution">
    <text evidence="3">The sequence shown here is derived from an EMBL/GenBank/DDBJ whole genome shotgun (WGS) entry which is preliminary data.</text>
</comment>
<dbReference type="EMBL" id="JAIWQS010000010">
    <property type="protein sequence ID" value="KAJ8752279.1"/>
    <property type="molecule type" value="Genomic_DNA"/>
</dbReference>
<evidence type="ECO:0000313" key="3">
    <source>
        <dbReference type="EMBL" id="KAJ8752279.1"/>
    </source>
</evidence>
<keyword evidence="4" id="KW-1185">Reference proteome</keyword>
<evidence type="ECO:0000313" key="4">
    <source>
        <dbReference type="Proteomes" id="UP001159364"/>
    </source>
</evidence>
<dbReference type="InterPro" id="IPR046960">
    <property type="entry name" value="PPR_At4g14850-like_plant"/>
</dbReference>
<evidence type="ECO:0000256" key="1">
    <source>
        <dbReference type="ARBA" id="ARBA00022737"/>
    </source>
</evidence>
<dbReference type="GO" id="GO:0099402">
    <property type="term" value="P:plant organ development"/>
    <property type="evidence" value="ECO:0007669"/>
    <property type="project" value="UniProtKB-ARBA"/>
</dbReference>
<evidence type="ECO:0000256" key="2">
    <source>
        <dbReference type="PROSITE-ProRule" id="PRU00708"/>
    </source>
</evidence>
<feature type="repeat" description="PPR" evidence="2">
    <location>
        <begin position="222"/>
        <end position="256"/>
    </location>
</feature>
<dbReference type="InterPro" id="IPR002885">
    <property type="entry name" value="PPR_rpt"/>
</dbReference>
<dbReference type="Pfam" id="PF01535">
    <property type="entry name" value="PPR"/>
    <property type="match status" value="2"/>
</dbReference>
<feature type="repeat" description="PPR" evidence="2">
    <location>
        <begin position="322"/>
        <end position="356"/>
    </location>
</feature>
<reference evidence="3 4" key="1">
    <citation type="submission" date="2021-09" db="EMBL/GenBank/DDBJ databases">
        <title>Genomic insights and catalytic innovation underlie evolution of tropane alkaloids biosynthesis.</title>
        <authorList>
            <person name="Wang Y.-J."/>
            <person name="Tian T."/>
            <person name="Huang J.-P."/>
            <person name="Huang S.-X."/>
        </authorList>
    </citation>
    <scope>NUCLEOTIDE SEQUENCE [LARGE SCALE GENOMIC DNA]</scope>
    <source>
        <strain evidence="3">KIB-2018</strain>
        <tissue evidence="3">Leaf</tissue>
    </source>
</reference>
<dbReference type="InterPro" id="IPR011990">
    <property type="entry name" value="TPR-like_helical_dom_sf"/>
</dbReference>
<keyword evidence="1" id="KW-0677">Repeat</keyword>
<dbReference type="FunFam" id="1.25.40.10:FF:000158">
    <property type="entry name" value="pentatricopeptide repeat-containing protein At2g33680"/>
    <property type="match status" value="1"/>
</dbReference>
<sequence length="540" mass="59926">MSAKRLLSANQFNPFPPVVKNFLRWSQNTPSQSPTSFTAKGPIVLATNLLRSYFEQGLVVEARKLFDEMPERDVVAWMAMIVGYTSCNEYLRAFCTFRDMLNNVIDPNAYTISSVLKACKGLEDLSFGDVVHGLAIKHGLGGYIYVENALMDMYATCCISMNDACKVFIGIQDKNDVSWTTLIAESNAFSFSIAVRACASIGSLNYGQQIRTAIIKHGFESNLPSMNSILDLYFRCGCLPEANRLFHEMSEKDLITWNTVIAGYEKLDPWKALSIFSVMELKGFIPNCFTFTSVIAACANLAALNCGQQVHGAVFCRGLAANVALANSLIDMYAKCGDITESHKMFSELSYRNLVSWTSMMPGYGAHMVWSGFIPDQIVYMAVLSACSHAGLVDQGLRYFSSISEYDVEPNQEVYGCVADLLGRAGRVEEAYHLILNMPFKPSESVWSALLGASKAHRLTEPYVVLSNIYAGEGKWGESARKRKLIRGIEVRNQVYSFVAGIKDGHHMELADGTFKLLIQHVKEAGYALDCLMHDLENET</sequence>
<dbReference type="Gene3D" id="1.25.40.10">
    <property type="entry name" value="Tetratricopeptide repeat domain"/>
    <property type="match status" value="4"/>
</dbReference>
<dbReference type="Proteomes" id="UP001159364">
    <property type="component" value="Linkage Group LG10"/>
</dbReference>
<dbReference type="PANTHER" id="PTHR47926">
    <property type="entry name" value="PENTATRICOPEPTIDE REPEAT-CONTAINING PROTEIN"/>
    <property type="match status" value="1"/>
</dbReference>
<organism evidence="3 4">
    <name type="scientific">Erythroxylum novogranatense</name>
    <dbReference type="NCBI Taxonomy" id="1862640"/>
    <lineage>
        <taxon>Eukaryota</taxon>
        <taxon>Viridiplantae</taxon>
        <taxon>Streptophyta</taxon>
        <taxon>Embryophyta</taxon>
        <taxon>Tracheophyta</taxon>
        <taxon>Spermatophyta</taxon>
        <taxon>Magnoliopsida</taxon>
        <taxon>eudicotyledons</taxon>
        <taxon>Gunneridae</taxon>
        <taxon>Pentapetalae</taxon>
        <taxon>rosids</taxon>
        <taxon>fabids</taxon>
        <taxon>Malpighiales</taxon>
        <taxon>Erythroxylaceae</taxon>
        <taxon>Erythroxylum</taxon>
    </lineage>
</organism>
<dbReference type="FunFam" id="1.25.40.10:FF:001815">
    <property type="entry name" value="Putative pentatricopeptide repeat-containing protein At1g56570"/>
    <property type="match status" value="1"/>
</dbReference>
<feature type="repeat" description="PPR" evidence="2">
    <location>
        <begin position="376"/>
        <end position="410"/>
    </location>
</feature>
<dbReference type="GO" id="GO:0009451">
    <property type="term" value="P:RNA modification"/>
    <property type="evidence" value="ECO:0007669"/>
    <property type="project" value="InterPro"/>
</dbReference>
<proteinExistence type="predicted"/>
<gene>
    <name evidence="3" type="ORF">K2173_003915</name>
</gene>
<dbReference type="PROSITE" id="PS51375">
    <property type="entry name" value="PPR"/>
    <property type="match status" value="4"/>
</dbReference>
<protein>
    <recommendedName>
        <fullName evidence="5">Chlororespiratory reduction 21</fullName>
    </recommendedName>
</protein>
<dbReference type="Pfam" id="PF13041">
    <property type="entry name" value="PPR_2"/>
    <property type="match status" value="2"/>
</dbReference>
<feature type="repeat" description="PPR" evidence="2">
    <location>
        <begin position="42"/>
        <end position="76"/>
    </location>
</feature>
<dbReference type="PANTHER" id="PTHR47926:SF448">
    <property type="entry name" value="PENTACOTRIPEPTIDE-REPEAT REGION OF PRORP DOMAIN-CONTAINING PROTEIN"/>
    <property type="match status" value="1"/>
</dbReference>
<accession>A0AAV8SJV6</accession>
<evidence type="ECO:0008006" key="5">
    <source>
        <dbReference type="Google" id="ProtNLM"/>
    </source>
</evidence>
<dbReference type="AlphaFoldDB" id="A0AAV8SJV6"/>
<dbReference type="NCBIfam" id="TIGR00756">
    <property type="entry name" value="PPR"/>
    <property type="match status" value="2"/>
</dbReference>
<name>A0AAV8SJV6_9ROSI</name>